<dbReference type="InterPro" id="IPR051600">
    <property type="entry name" value="Beta-PGM-like"/>
</dbReference>
<evidence type="ECO:0000313" key="6">
    <source>
        <dbReference type="EMBL" id="MEC5387287.1"/>
    </source>
</evidence>
<proteinExistence type="inferred from homology"/>
<keyword evidence="5" id="KW-0119">Carbohydrate metabolism</keyword>
<keyword evidence="7" id="KW-1185">Reference proteome</keyword>
<dbReference type="Gene3D" id="1.10.150.240">
    <property type="entry name" value="Putative phosphatase, domain 2"/>
    <property type="match status" value="1"/>
</dbReference>
<name>A0ABU6K5V6_9RHOO</name>
<dbReference type="InterPro" id="IPR023214">
    <property type="entry name" value="HAD_sf"/>
</dbReference>
<evidence type="ECO:0000256" key="4">
    <source>
        <dbReference type="ARBA" id="ARBA00022842"/>
    </source>
</evidence>
<keyword evidence="3" id="KW-0479">Metal-binding</keyword>
<dbReference type="Proteomes" id="UP001331561">
    <property type="component" value="Unassembled WGS sequence"/>
</dbReference>
<evidence type="ECO:0000256" key="5">
    <source>
        <dbReference type="ARBA" id="ARBA00023277"/>
    </source>
</evidence>
<evidence type="ECO:0000256" key="1">
    <source>
        <dbReference type="ARBA" id="ARBA00001946"/>
    </source>
</evidence>
<comment type="caution">
    <text evidence="6">The sequence shown here is derived from an EMBL/GenBank/DDBJ whole genome shotgun (WGS) entry which is preliminary data.</text>
</comment>
<dbReference type="CDD" id="cd07505">
    <property type="entry name" value="HAD_BPGM-like"/>
    <property type="match status" value="1"/>
</dbReference>
<dbReference type="Gene3D" id="3.40.50.1000">
    <property type="entry name" value="HAD superfamily/HAD-like"/>
    <property type="match status" value="1"/>
</dbReference>
<dbReference type="InterPro" id="IPR023198">
    <property type="entry name" value="PGP-like_dom2"/>
</dbReference>
<evidence type="ECO:0000313" key="7">
    <source>
        <dbReference type="Proteomes" id="UP001331561"/>
    </source>
</evidence>
<organism evidence="6 7">
    <name type="scientific">Uliginosibacterium silvisoli</name>
    <dbReference type="NCBI Taxonomy" id="3114758"/>
    <lineage>
        <taxon>Bacteria</taxon>
        <taxon>Pseudomonadati</taxon>
        <taxon>Pseudomonadota</taxon>
        <taxon>Betaproteobacteria</taxon>
        <taxon>Rhodocyclales</taxon>
        <taxon>Zoogloeaceae</taxon>
        <taxon>Uliginosibacterium</taxon>
    </lineage>
</organism>
<evidence type="ECO:0000256" key="2">
    <source>
        <dbReference type="ARBA" id="ARBA00006171"/>
    </source>
</evidence>
<comment type="similarity">
    <text evidence="2">Belongs to the HAD-like hydrolase superfamily. CbbY/CbbZ/Gph/YieH family.</text>
</comment>
<sequence>MTFKGIIFDFNGVLLWDAHLHELAWQRFARELRGTEFTPEEFLAHVHGRTNSHILSHLTGRTLMGEELHTLTQAKESFYRRLCLEQPEVFKLSPGAIELLDFLVAHNVPRTIATASERTNLDFFIQHLQLAGWFDTELIVYDDGTFPGKPAPDMYARAASNLKLPPQECIVVEDAISGFRSAQAAGIGHIVALGPLTSSERLAACEGVSAVITSLSELPKERLFAVNQK</sequence>
<dbReference type="SFLD" id="SFLDS00003">
    <property type="entry name" value="Haloacid_Dehalogenase"/>
    <property type="match status" value="1"/>
</dbReference>
<protein>
    <submittedName>
        <fullName evidence="6">HAD family phosphatase</fullName>
    </submittedName>
</protein>
<keyword evidence="4" id="KW-0460">Magnesium</keyword>
<reference evidence="6 7" key="1">
    <citation type="submission" date="2024-01" db="EMBL/GenBank/DDBJ databases">
        <title>Uliginosibacterium soil sp. nov.</title>
        <authorList>
            <person name="Lv Y."/>
        </authorList>
    </citation>
    <scope>NUCLEOTIDE SEQUENCE [LARGE SCALE GENOMIC DNA]</scope>
    <source>
        <strain evidence="6 7">H3</strain>
    </source>
</reference>
<dbReference type="RefSeq" id="WP_327600262.1">
    <property type="nucleotide sequence ID" value="NZ_JAYXHS010000003.1"/>
</dbReference>
<dbReference type="InterPro" id="IPR006439">
    <property type="entry name" value="HAD-SF_hydro_IA"/>
</dbReference>
<gene>
    <name evidence="6" type="ORF">VVD49_16275</name>
</gene>
<dbReference type="EMBL" id="JAYXHS010000003">
    <property type="protein sequence ID" value="MEC5387287.1"/>
    <property type="molecule type" value="Genomic_DNA"/>
</dbReference>
<dbReference type="SUPFAM" id="SSF56784">
    <property type="entry name" value="HAD-like"/>
    <property type="match status" value="1"/>
</dbReference>
<dbReference type="PANTHER" id="PTHR46193">
    <property type="entry name" value="6-PHOSPHOGLUCONATE PHOSPHATASE"/>
    <property type="match status" value="1"/>
</dbReference>
<dbReference type="Pfam" id="PF00702">
    <property type="entry name" value="Hydrolase"/>
    <property type="match status" value="1"/>
</dbReference>
<dbReference type="PANTHER" id="PTHR46193:SF18">
    <property type="entry name" value="HEXITOL PHOSPHATASE B"/>
    <property type="match status" value="1"/>
</dbReference>
<dbReference type="NCBIfam" id="TIGR01509">
    <property type="entry name" value="HAD-SF-IA-v3"/>
    <property type="match status" value="1"/>
</dbReference>
<evidence type="ECO:0000256" key="3">
    <source>
        <dbReference type="ARBA" id="ARBA00022723"/>
    </source>
</evidence>
<dbReference type="InterPro" id="IPR036412">
    <property type="entry name" value="HAD-like_sf"/>
</dbReference>
<accession>A0ABU6K5V6</accession>
<dbReference type="SFLD" id="SFLDG01129">
    <property type="entry name" value="C1.5:_HAD__Beta-PGM__Phosphata"/>
    <property type="match status" value="1"/>
</dbReference>
<comment type="cofactor">
    <cofactor evidence="1">
        <name>Mg(2+)</name>
        <dbReference type="ChEBI" id="CHEBI:18420"/>
    </cofactor>
</comment>